<proteinExistence type="predicted"/>
<reference evidence="1 2" key="1">
    <citation type="journal article" date="2019" name="Genome Biol. Evol.">
        <title>Insights into the evolution of the New World diploid cottons (Gossypium, subgenus Houzingenia) based on genome sequencing.</title>
        <authorList>
            <person name="Grover C.E."/>
            <person name="Arick M.A. 2nd"/>
            <person name="Thrash A."/>
            <person name="Conover J.L."/>
            <person name="Sanders W.S."/>
            <person name="Peterson D.G."/>
            <person name="Frelichowski J.E."/>
            <person name="Scheffler J.A."/>
            <person name="Scheffler B.E."/>
            <person name="Wendel J.F."/>
        </authorList>
    </citation>
    <scope>NUCLEOTIDE SEQUENCE [LARGE SCALE GENOMIC DNA]</scope>
    <source>
        <strain evidence="1">6</strain>
        <tissue evidence="1">Leaf</tissue>
    </source>
</reference>
<protein>
    <submittedName>
        <fullName evidence="1">Uncharacterized protein</fullName>
    </submittedName>
</protein>
<keyword evidence="2" id="KW-1185">Reference proteome</keyword>
<dbReference type="Proteomes" id="UP000593575">
    <property type="component" value="Unassembled WGS sequence"/>
</dbReference>
<dbReference type="AlphaFoldDB" id="A0A7J9KFD6"/>
<gene>
    <name evidence="1" type="ORF">Goarm_023193</name>
</gene>
<organism evidence="1 2">
    <name type="scientific">Gossypium armourianum</name>
    <dbReference type="NCBI Taxonomy" id="34283"/>
    <lineage>
        <taxon>Eukaryota</taxon>
        <taxon>Viridiplantae</taxon>
        <taxon>Streptophyta</taxon>
        <taxon>Embryophyta</taxon>
        <taxon>Tracheophyta</taxon>
        <taxon>Spermatophyta</taxon>
        <taxon>Magnoliopsida</taxon>
        <taxon>eudicotyledons</taxon>
        <taxon>Gunneridae</taxon>
        <taxon>Pentapetalae</taxon>
        <taxon>rosids</taxon>
        <taxon>malvids</taxon>
        <taxon>Malvales</taxon>
        <taxon>Malvaceae</taxon>
        <taxon>Malvoideae</taxon>
        <taxon>Gossypium</taxon>
    </lineage>
</organism>
<name>A0A7J9KFD6_9ROSI</name>
<accession>A0A7J9KFD6</accession>
<dbReference type="EMBL" id="JABFAE010411491">
    <property type="protein sequence ID" value="MBA0844939.1"/>
    <property type="molecule type" value="Genomic_DNA"/>
</dbReference>
<evidence type="ECO:0000313" key="1">
    <source>
        <dbReference type="EMBL" id="MBA0844939.1"/>
    </source>
</evidence>
<comment type="caution">
    <text evidence="1">The sequence shown here is derived from an EMBL/GenBank/DDBJ whole genome shotgun (WGS) entry which is preliminary data.</text>
</comment>
<sequence length="110" mass="12370">MFNTPHNAEGILEVRQMRTGTCAFCWLFQVDWDCSVCLLVNIGDFDPIFQVKLVKRGVWAKVELPMVSSLGIIDDENVYAFGFEDGSISVSLPFPEVDMNGFEWTALTLS</sequence>
<evidence type="ECO:0000313" key="2">
    <source>
        <dbReference type="Proteomes" id="UP000593575"/>
    </source>
</evidence>